<evidence type="ECO:0000256" key="1">
    <source>
        <dbReference type="SAM" id="Phobius"/>
    </source>
</evidence>
<keyword evidence="1" id="KW-0472">Membrane</keyword>
<evidence type="ECO:0000313" key="2">
    <source>
        <dbReference type="EMBL" id="PHQ02186.1"/>
    </source>
</evidence>
<sequence>MRLFLVTITFIWFCCGAGYAFYDFKMPSLAIAVTGFIAFLTAFINYRQNSKKDKPMQSQKLKGKSFGMQAGQDLNITFNKADKDE</sequence>
<keyword evidence="1" id="KW-0812">Transmembrane</keyword>
<reference evidence="2 3" key="1">
    <citation type="submission" date="2017-09" db="EMBL/GenBank/DDBJ databases">
        <title>Draft genome of Acinetobacter baumannii strain I43, a mercury resistant bacteria.</title>
        <authorList>
            <person name="Siqueira K.A."/>
            <person name="Mello I.S."/>
            <person name="Mendes T.A."/>
            <person name="Soares M.A."/>
        </authorList>
    </citation>
    <scope>NUCLEOTIDE SEQUENCE [LARGE SCALE GENOMIC DNA]</scope>
    <source>
        <strain evidence="2 3">I43</strain>
    </source>
</reference>
<dbReference type="AlphaFoldDB" id="A0AAX0TT48"/>
<feature type="transmembrane region" description="Helical" evidence="1">
    <location>
        <begin position="26"/>
        <end position="46"/>
    </location>
</feature>
<dbReference type="EMBL" id="NXDV01000010">
    <property type="protein sequence ID" value="PHQ02186.1"/>
    <property type="molecule type" value="Genomic_DNA"/>
</dbReference>
<accession>A0AAX0TT48</accession>
<evidence type="ECO:0000313" key="3">
    <source>
        <dbReference type="Proteomes" id="UP000223291"/>
    </source>
</evidence>
<comment type="caution">
    <text evidence="2">The sequence shown here is derived from an EMBL/GenBank/DDBJ whole genome shotgun (WGS) entry which is preliminary data.</text>
</comment>
<organism evidence="2 3">
    <name type="scientific">Acinetobacter baumannii</name>
    <dbReference type="NCBI Taxonomy" id="470"/>
    <lineage>
        <taxon>Bacteria</taxon>
        <taxon>Pseudomonadati</taxon>
        <taxon>Pseudomonadota</taxon>
        <taxon>Gammaproteobacteria</taxon>
        <taxon>Moraxellales</taxon>
        <taxon>Moraxellaceae</taxon>
        <taxon>Acinetobacter</taxon>
        <taxon>Acinetobacter calcoaceticus/baumannii complex</taxon>
    </lineage>
</organism>
<name>A0AAX0TT48_ACIBA</name>
<protein>
    <submittedName>
        <fullName evidence="2">Uncharacterized protein</fullName>
    </submittedName>
</protein>
<dbReference type="Proteomes" id="UP000223291">
    <property type="component" value="Unassembled WGS sequence"/>
</dbReference>
<keyword evidence="1" id="KW-1133">Transmembrane helix</keyword>
<proteinExistence type="predicted"/>
<gene>
    <name evidence="2" type="ORF">CPI82_13715</name>
</gene>